<evidence type="ECO:0000313" key="2">
    <source>
        <dbReference type="Proteomes" id="UP000807025"/>
    </source>
</evidence>
<dbReference type="EMBL" id="MU154571">
    <property type="protein sequence ID" value="KAF9494587.1"/>
    <property type="molecule type" value="Genomic_DNA"/>
</dbReference>
<reference evidence="1" key="1">
    <citation type="submission" date="2020-11" db="EMBL/GenBank/DDBJ databases">
        <authorList>
            <consortium name="DOE Joint Genome Institute"/>
            <person name="Ahrendt S."/>
            <person name="Riley R."/>
            <person name="Andreopoulos W."/>
            <person name="Labutti K."/>
            <person name="Pangilinan J."/>
            <person name="Ruiz-Duenas F.J."/>
            <person name="Barrasa J.M."/>
            <person name="Sanchez-Garcia M."/>
            <person name="Camarero S."/>
            <person name="Miyauchi S."/>
            <person name="Serrano A."/>
            <person name="Linde D."/>
            <person name="Babiker R."/>
            <person name="Drula E."/>
            <person name="Ayuso-Fernandez I."/>
            <person name="Pacheco R."/>
            <person name="Padilla G."/>
            <person name="Ferreira P."/>
            <person name="Barriuso J."/>
            <person name="Kellner H."/>
            <person name="Castanera R."/>
            <person name="Alfaro M."/>
            <person name="Ramirez L."/>
            <person name="Pisabarro A.G."/>
            <person name="Kuo A."/>
            <person name="Tritt A."/>
            <person name="Lipzen A."/>
            <person name="He G."/>
            <person name="Yan M."/>
            <person name="Ng V."/>
            <person name="Cullen D."/>
            <person name="Martin F."/>
            <person name="Rosso M.-N."/>
            <person name="Henrissat B."/>
            <person name="Hibbett D."/>
            <person name="Martinez A.T."/>
            <person name="Grigoriev I.V."/>
        </authorList>
    </citation>
    <scope>NUCLEOTIDE SEQUENCE</scope>
    <source>
        <strain evidence="1">ATCC 90797</strain>
    </source>
</reference>
<proteinExistence type="predicted"/>
<feature type="non-terminal residue" evidence="1">
    <location>
        <position position="1"/>
    </location>
</feature>
<keyword evidence="2" id="KW-1185">Reference proteome</keyword>
<name>A0A9P6D7W2_PLEER</name>
<dbReference type="OrthoDB" id="3257613at2759"/>
<evidence type="ECO:0008006" key="3">
    <source>
        <dbReference type="Google" id="ProtNLM"/>
    </source>
</evidence>
<gene>
    <name evidence="1" type="ORF">BDN71DRAFT_1351291</name>
</gene>
<comment type="caution">
    <text evidence="1">The sequence shown here is derived from an EMBL/GenBank/DDBJ whole genome shotgun (WGS) entry which is preliminary data.</text>
</comment>
<feature type="non-terminal residue" evidence="1">
    <location>
        <position position="83"/>
    </location>
</feature>
<protein>
    <recommendedName>
        <fullName evidence="3">CxC2-like cysteine cluster KDZ transposase-associated domain-containing protein</fullName>
    </recommendedName>
</protein>
<dbReference type="Proteomes" id="UP000807025">
    <property type="component" value="Unassembled WGS sequence"/>
</dbReference>
<accession>A0A9P6D7W2</accession>
<sequence>YDWFLVCMHQFHYLCMLKHAGLGVTLEPPESMALSEYIVDCPACPHPGINPSAGWENKPMNMAWVYRLNLMIDTNFCVKNKNR</sequence>
<evidence type="ECO:0000313" key="1">
    <source>
        <dbReference type="EMBL" id="KAF9494587.1"/>
    </source>
</evidence>
<dbReference type="AlphaFoldDB" id="A0A9P6D7W2"/>
<organism evidence="1 2">
    <name type="scientific">Pleurotus eryngii</name>
    <name type="common">Boletus of the steppes</name>
    <dbReference type="NCBI Taxonomy" id="5323"/>
    <lineage>
        <taxon>Eukaryota</taxon>
        <taxon>Fungi</taxon>
        <taxon>Dikarya</taxon>
        <taxon>Basidiomycota</taxon>
        <taxon>Agaricomycotina</taxon>
        <taxon>Agaricomycetes</taxon>
        <taxon>Agaricomycetidae</taxon>
        <taxon>Agaricales</taxon>
        <taxon>Pleurotineae</taxon>
        <taxon>Pleurotaceae</taxon>
        <taxon>Pleurotus</taxon>
    </lineage>
</organism>